<gene>
    <name evidence="2" type="ORF">DWX20_06315</name>
</gene>
<dbReference type="InterPro" id="IPR017439">
    <property type="entry name" value="Amidohydrolase"/>
</dbReference>
<dbReference type="Proteomes" id="UP000284731">
    <property type="component" value="Unassembled WGS sequence"/>
</dbReference>
<protein>
    <submittedName>
        <fullName evidence="2">M20/M25/M40 family metallo-hydrolase</fullName>
    </submittedName>
</protein>
<dbReference type="Pfam" id="PF07687">
    <property type="entry name" value="M20_dimer"/>
    <property type="match status" value="1"/>
</dbReference>
<dbReference type="InterPro" id="IPR036264">
    <property type="entry name" value="Bact_exopeptidase_dim_dom"/>
</dbReference>
<dbReference type="Gene3D" id="3.40.630.10">
    <property type="entry name" value="Zn peptidases"/>
    <property type="match status" value="1"/>
</dbReference>
<dbReference type="Gene3D" id="3.30.70.360">
    <property type="match status" value="1"/>
</dbReference>
<evidence type="ECO:0000313" key="3">
    <source>
        <dbReference type="Proteomes" id="UP000284731"/>
    </source>
</evidence>
<name>A0A412PFQ1_9FIRM</name>
<dbReference type="RefSeq" id="WP_118764884.1">
    <property type="nucleotide sequence ID" value="NZ_CABJCF010000002.1"/>
</dbReference>
<keyword evidence="2" id="KW-0378">Hydrolase</keyword>
<accession>A0A412PFQ1</accession>
<dbReference type="InterPro" id="IPR002933">
    <property type="entry name" value="Peptidase_M20"/>
</dbReference>
<organism evidence="2 3">
    <name type="scientific">Solobacterium moorei</name>
    <dbReference type="NCBI Taxonomy" id="102148"/>
    <lineage>
        <taxon>Bacteria</taxon>
        <taxon>Bacillati</taxon>
        <taxon>Bacillota</taxon>
        <taxon>Erysipelotrichia</taxon>
        <taxon>Erysipelotrichales</taxon>
        <taxon>Erysipelotrichaceae</taxon>
        <taxon>Solobacterium</taxon>
    </lineage>
</organism>
<comment type="caution">
    <text evidence="2">The sequence shown here is derived from an EMBL/GenBank/DDBJ whole genome shotgun (WGS) entry which is preliminary data.</text>
</comment>
<dbReference type="PANTHER" id="PTHR11014:SF169">
    <property type="entry name" value="CLAN MH, FAMILY M20, PEPTIDASE T-LIKE METALLOPEPTIDASE"/>
    <property type="match status" value="1"/>
</dbReference>
<dbReference type="EMBL" id="QRWX01000002">
    <property type="protein sequence ID" value="RGT56417.1"/>
    <property type="molecule type" value="Genomic_DNA"/>
</dbReference>
<dbReference type="Pfam" id="PF01546">
    <property type="entry name" value="Peptidase_M20"/>
    <property type="match status" value="1"/>
</dbReference>
<dbReference type="SUPFAM" id="SSF55031">
    <property type="entry name" value="Bacterial exopeptidase dimerisation domain"/>
    <property type="match status" value="1"/>
</dbReference>
<proteinExistence type="predicted"/>
<sequence length="368" mass="41824">MKQENLDKIIAFRHVLHEHPELSNHEVHTRKLIKEFIAQNMSKYLVLDEGDWLYCMKPYQDTKKTIVLRADHDAIMNSSNTPFHGCGHDGHTAILLGVMLEEEDRESEYNVIYLFQPAEENGSGAAICKPLFKKYHVDEIFGLHNMPNLRKNVIYYRPETVMCASVGYRISLTGVQSHASEPEKGCNPVYVLSAFAKSIEPLAKQTGFKPFTFENYHFNSLAMITIIHMNVGSLNFGISPANGEICLTLRAAKENELAVLEGYVRSYFEGLKEKFEVSIEVFDRFDENYADPALVEETVDTLKSSGLEAEALMEPIRASEDFGYYKRFAPCMFVFVGMGTCPSLHHDSYVFDDEIIPTAVRMFGTIIR</sequence>
<dbReference type="PANTHER" id="PTHR11014">
    <property type="entry name" value="PEPTIDASE M20 FAMILY MEMBER"/>
    <property type="match status" value="1"/>
</dbReference>
<evidence type="ECO:0000259" key="1">
    <source>
        <dbReference type="Pfam" id="PF07687"/>
    </source>
</evidence>
<evidence type="ECO:0000313" key="2">
    <source>
        <dbReference type="EMBL" id="RGT56417.1"/>
    </source>
</evidence>
<dbReference type="AlphaFoldDB" id="A0A412PFQ1"/>
<feature type="domain" description="Peptidase M20 dimerisation" evidence="1">
    <location>
        <begin position="165"/>
        <end position="261"/>
    </location>
</feature>
<dbReference type="GO" id="GO:0016787">
    <property type="term" value="F:hydrolase activity"/>
    <property type="evidence" value="ECO:0007669"/>
    <property type="project" value="UniProtKB-KW"/>
</dbReference>
<reference evidence="2 3" key="1">
    <citation type="submission" date="2018-08" db="EMBL/GenBank/DDBJ databases">
        <title>A genome reference for cultivated species of the human gut microbiota.</title>
        <authorList>
            <person name="Zou Y."/>
            <person name="Xue W."/>
            <person name="Luo G."/>
        </authorList>
    </citation>
    <scope>NUCLEOTIDE SEQUENCE [LARGE SCALE GENOMIC DNA]</scope>
    <source>
        <strain evidence="2 3">AF18-46</strain>
    </source>
</reference>
<dbReference type="SUPFAM" id="SSF53187">
    <property type="entry name" value="Zn-dependent exopeptidases"/>
    <property type="match status" value="1"/>
</dbReference>
<dbReference type="InterPro" id="IPR011650">
    <property type="entry name" value="Peptidase_M20_dimer"/>
</dbReference>